<dbReference type="RefSeq" id="XP_040725918.1">
    <property type="nucleotide sequence ID" value="XM_040866779.1"/>
</dbReference>
<dbReference type="EMBL" id="MCFI01000007">
    <property type="protein sequence ID" value="ORY83623.1"/>
    <property type="molecule type" value="Genomic_DNA"/>
</dbReference>
<evidence type="ECO:0000256" key="2">
    <source>
        <dbReference type="SAM" id="Phobius"/>
    </source>
</evidence>
<keyword evidence="4" id="KW-1185">Reference proteome</keyword>
<feature type="transmembrane region" description="Helical" evidence="2">
    <location>
        <begin position="36"/>
        <end position="56"/>
    </location>
</feature>
<protein>
    <submittedName>
        <fullName evidence="3">Uncharacterized protein</fullName>
    </submittedName>
</protein>
<keyword evidence="2" id="KW-1133">Transmembrane helix</keyword>
<dbReference type="Proteomes" id="UP000193685">
    <property type="component" value="Unassembled WGS sequence"/>
</dbReference>
<sequence length="152" mass="17031">MAEGCFLSWLSSMIVAVTAFCLCLEVDGLNANSMALMVLLVSLSLMPPLHCFMLSIPLPLLNCCPVHFPADLLVLISVDFCRVSLDPWHAPSSTKQQQQQQKQKQRQQQQSGMDKQQNISYILLITASYTLHTLSIARILPPHPPHRPRLIL</sequence>
<feature type="transmembrane region" description="Helical" evidence="2">
    <location>
        <begin position="119"/>
        <end position="140"/>
    </location>
</feature>
<feature type="region of interest" description="Disordered" evidence="1">
    <location>
        <begin position="92"/>
        <end position="113"/>
    </location>
</feature>
<keyword evidence="2" id="KW-0812">Transmembrane</keyword>
<organism evidence="3 4">
    <name type="scientific">Protomyces lactucae-debilis</name>
    <dbReference type="NCBI Taxonomy" id="2754530"/>
    <lineage>
        <taxon>Eukaryota</taxon>
        <taxon>Fungi</taxon>
        <taxon>Dikarya</taxon>
        <taxon>Ascomycota</taxon>
        <taxon>Taphrinomycotina</taxon>
        <taxon>Taphrinomycetes</taxon>
        <taxon>Taphrinales</taxon>
        <taxon>Protomycetaceae</taxon>
        <taxon>Protomyces</taxon>
    </lineage>
</organism>
<gene>
    <name evidence="3" type="ORF">BCR37DRAFT_272804</name>
</gene>
<keyword evidence="2" id="KW-0472">Membrane</keyword>
<reference evidence="3 4" key="1">
    <citation type="submission" date="2016-07" db="EMBL/GenBank/DDBJ databases">
        <title>Pervasive Adenine N6-methylation of Active Genes in Fungi.</title>
        <authorList>
            <consortium name="DOE Joint Genome Institute"/>
            <person name="Mondo S.J."/>
            <person name="Dannebaum R.O."/>
            <person name="Kuo R.C."/>
            <person name="Labutti K."/>
            <person name="Haridas S."/>
            <person name="Kuo A."/>
            <person name="Salamov A."/>
            <person name="Ahrendt S.R."/>
            <person name="Lipzen A."/>
            <person name="Sullivan W."/>
            <person name="Andreopoulos W.B."/>
            <person name="Clum A."/>
            <person name="Lindquist E."/>
            <person name="Daum C."/>
            <person name="Ramamoorthy G.K."/>
            <person name="Gryganskyi A."/>
            <person name="Culley D."/>
            <person name="Magnuson J.K."/>
            <person name="James T.Y."/>
            <person name="O'Malley M.A."/>
            <person name="Stajich J.E."/>
            <person name="Spatafora J.W."/>
            <person name="Visel A."/>
            <person name="Grigoriev I.V."/>
        </authorList>
    </citation>
    <scope>NUCLEOTIDE SEQUENCE [LARGE SCALE GENOMIC DNA]</scope>
    <source>
        <strain evidence="3 4">12-1054</strain>
    </source>
</reference>
<dbReference type="GeneID" id="63783378"/>
<evidence type="ECO:0000313" key="4">
    <source>
        <dbReference type="Proteomes" id="UP000193685"/>
    </source>
</evidence>
<feature type="transmembrane region" description="Helical" evidence="2">
    <location>
        <begin position="6"/>
        <end position="24"/>
    </location>
</feature>
<comment type="caution">
    <text evidence="3">The sequence shown here is derived from an EMBL/GenBank/DDBJ whole genome shotgun (WGS) entry which is preliminary data.</text>
</comment>
<accession>A0A1Y2FI74</accession>
<evidence type="ECO:0000313" key="3">
    <source>
        <dbReference type="EMBL" id="ORY83623.1"/>
    </source>
</evidence>
<proteinExistence type="predicted"/>
<evidence type="ECO:0000256" key="1">
    <source>
        <dbReference type="SAM" id="MobiDB-lite"/>
    </source>
</evidence>
<name>A0A1Y2FI74_PROLT</name>
<feature type="compositionally biased region" description="Low complexity" evidence="1">
    <location>
        <begin position="95"/>
        <end position="113"/>
    </location>
</feature>
<dbReference type="AlphaFoldDB" id="A0A1Y2FI74"/>